<organism evidence="2 3">
    <name type="scientific">Agromyces protaetiae</name>
    <dbReference type="NCBI Taxonomy" id="2509455"/>
    <lineage>
        <taxon>Bacteria</taxon>
        <taxon>Bacillati</taxon>
        <taxon>Actinomycetota</taxon>
        <taxon>Actinomycetes</taxon>
        <taxon>Micrococcales</taxon>
        <taxon>Microbacteriaceae</taxon>
        <taxon>Agromyces</taxon>
    </lineage>
</organism>
<proteinExistence type="predicted"/>
<dbReference type="OrthoDB" id="4981806at2"/>
<feature type="region of interest" description="Disordered" evidence="1">
    <location>
        <begin position="190"/>
        <end position="215"/>
    </location>
</feature>
<evidence type="ECO:0000313" key="2">
    <source>
        <dbReference type="EMBL" id="QAY72136.1"/>
    </source>
</evidence>
<evidence type="ECO:0000313" key="3">
    <source>
        <dbReference type="Proteomes" id="UP000291259"/>
    </source>
</evidence>
<reference evidence="2 3" key="1">
    <citation type="submission" date="2019-01" db="EMBL/GenBank/DDBJ databases">
        <title>Genome sequencing of strain FW100M-8.</title>
        <authorList>
            <person name="Heo J."/>
            <person name="Kim S.-J."/>
            <person name="Kim J.-S."/>
            <person name="Hong S.-B."/>
            <person name="Kwon S.-W."/>
        </authorList>
    </citation>
    <scope>NUCLEOTIDE SEQUENCE [LARGE SCALE GENOMIC DNA]</scope>
    <source>
        <strain evidence="2 3">FW100M-8</strain>
    </source>
</reference>
<evidence type="ECO:0000256" key="1">
    <source>
        <dbReference type="SAM" id="MobiDB-lite"/>
    </source>
</evidence>
<dbReference type="RefSeq" id="WP_129188049.1">
    <property type="nucleotide sequence ID" value="NZ_CP035491.1"/>
</dbReference>
<feature type="compositionally biased region" description="Low complexity" evidence="1">
    <location>
        <begin position="297"/>
        <end position="354"/>
    </location>
</feature>
<feature type="compositionally biased region" description="Low complexity" evidence="1">
    <location>
        <begin position="368"/>
        <end position="380"/>
    </location>
</feature>
<feature type="compositionally biased region" description="Pro residues" evidence="1">
    <location>
        <begin position="237"/>
        <end position="251"/>
    </location>
</feature>
<dbReference type="AlphaFoldDB" id="A0A4P6F9A6"/>
<dbReference type="EMBL" id="CP035491">
    <property type="protein sequence ID" value="QAY72136.1"/>
    <property type="molecule type" value="Genomic_DNA"/>
</dbReference>
<feature type="compositionally biased region" description="Pro residues" evidence="1">
    <location>
        <begin position="286"/>
        <end position="296"/>
    </location>
</feature>
<dbReference type="Proteomes" id="UP000291259">
    <property type="component" value="Chromosome"/>
</dbReference>
<feature type="region of interest" description="Disordered" evidence="1">
    <location>
        <begin position="229"/>
        <end position="380"/>
    </location>
</feature>
<dbReference type="KEGG" id="agf:ET445_01090"/>
<name>A0A4P6F9A6_9MICO</name>
<feature type="compositionally biased region" description="Basic and acidic residues" evidence="1">
    <location>
        <begin position="269"/>
        <end position="284"/>
    </location>
</feature>
<keyword evidence="3" id="KW-1185">Reference proteome</keyword>
<accession>A0A4P6F9A6</accession>
<gene>
    <name evidence="2" type="ORF">ET445_01090</name>
</gene>
<protein>
    <submittedName>
        <fullName evidence="2">Uncharacterized protein</fullName>
    </submittedName>
</protein>
<sequence length="380" mass="39358">MGRYEDELNQLAGQRWMLPDYESTRNGLDELIASIDTLVGNQEAWRGAAADLARGHLGELRDKFVAIRSGLEAAKRAIDAANSAIDVAVGGELPSSSVPDFWKNTVRIAAAGSTIYFPPLGVIAAEGALGAIEGWLGNSREDAAKAALDGLTADLADPAERLDAATYTIRANSPGDQIWDAPLPEEKLTTDPIDVDVSPTRWNSGSGPYGPGGGPGGYDYVPPTITTPTTYDWEPPTSQPNPIGVPNPTDLPPSTGDRTFRRLPSIRGTRPERARARARAREPALEPAPAPAPGRAPAPTAAAARTASAGRARSSAGASAEAQPSSAVPKRSVSSAAVPAARAASAERSAPAAPEAHRQAVQAVPGDSSVVAHSARAAVR</sequence>